<dbReference type="Gene3D" id="3.40.50.2000">
    <property type="entry name" value="Glycogen Phosphorylase B"/>
    <property type="match status" value="2"/>
</dbReference>
<evidence type="ECO:0000256" key="1">
    <source>
        <dbReference type="ARBA" id="ARBA00022676"/>
    </source>
</evidence>
<feature type="domain" description="Glycosyltransferase subfamily 4-like N-terminal" evidence="4">
    <location>
        <begin position="53"/>
        <end position="160"/>
    </location>
</feature>
<dbReference type="AlphaFoldDB" id="A0A7I7S4Y6"/>
<evidence type="ECO:0000259" key="3">
    <source>
        <dbReference type="Pfam" id="PF00534"/>
    </source>
</evidence>
<dbReference type="GO" id="GO:0016757">
    <property type="term" value="F:glycosyltransferase activity"/>
    <property type="evidence" value="ECO:0007669"/>
    <property type="project" value="UniProtKB-KW"/>
</dbReference>
<geneLocation type="plasmid" evidence="6">
    <name>pjcm18538 dna</name>
</geneLocation>
<protein>
    <submittedName>
        <fullName evidence="5">Polysaccharide biosynthesis protein</fullName>
    </submittedName>
</protein>
<gene>
    <name evidence="5" type="ORF">MARA_47840</name>
</gene>
<feature type="domain" description="Glycosyl transferase family 1" evidence="3">
    <location>
        <begin position="172"/>
        <end position="330"/>
    </location>
</feature>
<evidence type="ECO:0000313" key="6">
    <source>
        <dbReference type="Proteomes" id="UP000467428"/>
    </source>
</evidence>
<dbReference type="PANTHER" id="PTHR12526">
    <property type="entry name" value="GLYCOSYLTRANSFERASE"/>
    <property type="match status" value="1"/>
</dbReference>
<dbReference type="Proteomes" id="UP000467428">
    <property type="component" value="Chromosome"/>
</dbReference>
<keyword evidence="2" id="KW-0808">Transferase</keyword>
<keyword evidence="6" id="KW-1185">Reference proteome</keyword>
<evidence type="ECO:0000256" key="2">
    <source>
        <dbReference type="ARBA" id="ARBA00022679"/>
    </source>
</evidence>
<dbReference type="CDD" id="cd03801">
    <property type="entry name" value="GT4_PimA-like"/>
    <property type="match status" value="1"/>
</dbReference>
<keyword evidence="1" id="KW-0328">Glycosyltransferase</keyword>
<dbReference type="RefSeq" id="WP_235887269.1">
    <property type="nucleotide sequence ID" value="NZ_AP022593.1"/>
</dbReference>
<proteinExistence type="predicted"/>
<dbReference type="Pfam" id="PF13579">
    <property type="entry name" value="Glyco_trans_4_4"/>
    <property type="match status" value="1"/>
</dbReference>
<dbReference type="InterPro" id="IPR001296">
    <property type="entry name" value="Glyco_trans_1"/>
</dbReference>
<sequence length="356" mass="38798">MTVPTALWVSTSTETKGGVSTFVRSMLTTPLREQWGISHVASHRDGSAAAKVVQFLLALVRFTHRMAWRRPTVVHLHVASRGSFFRKATFAGIARAFGVPVVSHVHGAMFDVFYAGSPAVVQWLVRDMLAHSAAVVALGETWAQRLRSIEPRARVSVVPNPIRPVGAAVQPAAGEPVRVLFLGRIEDDKGVFTLIEAWRTMTARLDGRTSAHLTLAGDGEVSRARDLVADLGLEPSVDVTGWVDPRRVPEMLRSSQVLVLASHYEGQPMAVLEAMANGLCVISSPVGGIPEMVGDDAGILVPPGDARRLAEELCDVVENHQRRADLGNAALRRVRDRFDVDVAWREFDGIYRGALR</sequence>
<evidence type="ECO:0000313" key="5">
    <source>
        <dbReference type="EMBL" id="BBY51316.1"/>
    </source>
</evidence>
<organism evidence="5 6">
    <name type="scientific">Mycolicibacterium arabiense</name>
    <dbReference type="NCBI Taxonomy" id="1286181"/>
    <lineage>
        <taxon>Bacteria</taxon>
        <taxon>Bacillati</taxon>
        <taxon>Actinomycetota</taxon>
        <taxon>Actinomycetes</taxon>
        <taxon>Mycobacteriales</taxon>
        <taxon>Mycobacteriaceae</taxon>
        <taxon>Mycolicibacterium</taxon>
    </lineage>
</organism>
<accession>A0A7I7S4Y6</accession>
<name>A0A7I7S4Y6_9MYCO</name>
<evidence type="ECO:0000259" key="4">
    <source>
        <dbReference type="Pfam" id="PF13579"/>
    </source>
</evidence>
<dbReference type="InterPro" id="IPR028098">
    <property type="entry name" value="Glyco_trans_4-like_N"/>
</dbReference>
<dbReference type="PANTHER" id="PTHR12526:SF631">
    <property type="entry name" value="BLL6306 PROTEIN"/>
    <property type="match status" value="1"/>
</dbReference>
<reference evidence="5 6" key="1">
    <citation type="journal article" date="2019" name="Emerg. Microbes Infect.">
        <title>Comprehensive subspecies identification of 175 nontuberculous mycobacteria species based on 7547 genomic profiles.</title>
        <authorList>
            <person name="Matsumoto Y."/>
            <person name="Kinjo T."/>
            <person name="Motooka D."/>
            <person name="Nabeya D."/>
            <person name="Jung N."/>
            <person name="Uechi K."/>
            <person name="Horii T."/>
            <person name="Iida T."/>
            <person name="Fujita J."/>
            <person name="Nakamura S."/>
        </authorList>
    </citation>
    <scope>NUCLEOTIDE SEQUENCE [LARGE SCALE GENOMIC DNA]</scope>
    <source>
        <strain evidence="5 6">JCM 18538</strain>
    </source>
</reference>
<dbReference type="Pfam" id="PF00534">
    <property type="entry name" value="Glycos_transf_1"/>
    <property type="match status" value="1"/>
</dbReference>
<dbReference type="EMBL" id="AP022593">
    <property type="protein sequence ID" value="BBY51316.1"/>
    <property type="molecule type" value="Genomic_DNA"/>
</dbReference>
<dbReference type="KEGG" id="marz:MARA_47840"/>
<dbReference type="SUPFAM" id="SSF53756">
    <property type="entry name" value="UDP-Glycosyltransferase/glycogen phosphorylase"/>
    <property type="match status" value="1"/>
</dbReference>